<evidence type="ECO:0000256" key="1">
    <source>
        <dbReference type="SAM" id="MobiDB-lite"/>
    </source>
</evidence>
<comment type="caution">
    <text evidence="2">The sequence shown here is derived from an EMBL/GenBank/DDBJ whole genome shotgun (WGS) entry which is preliminary data.</text>
</comment>
<dbReference type="EMBL" id="JBIRUQ010000002">
    <property type="protein sequence ID" value="MFI1461492.1"/>
    <property type="molecule type" value="Genomic_DNA"/>
</dbReference>
<protein>
    <submittedName>
        <fullName evidence="2">Uncharacterized protein</fullName>
    </submittedName>
</protein>
<sequence>MVRDFAQEPDAWRRTGNTERAAGDVDHQRAVGDPEWEGSLEYQHGKAANAFNTWAREHARGREAAFTNGGNIRQGIGDTSTGGGNTFETTDLEGDGRVRSISSDE</sequence>
<evidence type="ECO:0000313" key="2">
    <source>
        <dbReference type="EMBL" id="MFI1461492.1"/>
    </source>
</evidence>
<reference evidence="2 3" key="1">
    <citation type="submission" date="2024-10" db="EMBL/GenBank/DDBJ databases">
        <title>The Natural Products Discovery Center: Release of the First 8490 Sequenced Strains for Exploring Actinobacteria Biosynthetic Diversity.</title>
        <authorList>
            <person name="Kalkreuter E."/>
            <person name="Kautsar S.A."/>
            <person name="Yang D."/>
            <person name="Bader C.D."/>
            <person name="Teijaro C.N."/>
            <person name="Fluegel L."/>
            <person name="Davis C.M."/>
            <person name="Simpson J.R."/>
            <person name="Lauterbach L."/>
            <person name="Steele A.D."/>
            <person name="Gui C."/>
            <person name="Meng S."/>
            <person name="Li G."/>
            <person name="Viehrig K."/>
            <person name="Ye F."/>
            <person name="Su P."/>
            <person name="Kiefer A.F."/>
            <person name="Nichols A."/>
            <person name="Cepeda A.J."/>
            <person name="Yan W."/>
            <person name="Fan B."/>
            <person name="Jiang Y."/>
            <person name="Adhikari A."/>
            <person name="Zheng C.-J."/>
            <person name="Schuster L."/>
            <person name="Cowan T.M."/>
            <person name="Smanski M.J."/>
            <person name="Chevrette M.G."/>
            <person name="De Carvalho L.P.S."/>
            <person name="Shen B."/>
        </authorList>
    </citation>
    <scope>NUCLEOTIDE SEQUENCE [LARGE SCALE GENOMIC DNA]</scope>
    <source>
        <strain evidence="2 3">NPDC020568</strain>
    </source>
</reference>
<gene>
    <name evidence="2" type="ORF">ACH4WX_12310</name>
</gene>
<feature type="region of interest" description="Disordered" evidence="1">
    <location>
        <begin position="1"/>
        <end position="30"/>
    </location>
</feature>
<proteinExistence type="predicted"/>
<dbReference type="Proteomes" id="UP001611263">
    <property type="component" value="Unassembled WGS sequence"/>
</dbReference>
<accession>A0ABW7TKB8</accession>
<dbReference type="RefSeq" id="WP_156052331.1">
    <property type="nucleotide sequence ID" value="NZ_JBIRUQ010000002.1"/>
</dbReference>
<keyword evidence="3" id="KW-1185">Reference proteome</keyword>
<feature type="region of interest" description="Disordered" evidence="1">
    <location>
        <begin position="68"/>
        <end position="105"/>
    </location>
</feature>
<evidence type="ECO:0000313" key="3">
    <source>
        <dbReference type="Proteomes" id="UP001611263"/>
    </source>
</evidence>
<name>A0ABW7TKB8_9NOCA</name>
<organism evidence="2 3">
    <name type="scientific">Nocardia carnea</name>
    <dbReference type="NCBI Taxonomy" id="37328"/>
    <lineage>
        <taxon>Bacteria</taxon>
        <taxon>Bacillati</taxon>
        <taxon>Actinomycetota</taxon>
        <taxon>Actinomycetes</taxon>
        <taxon>Mycobacteriales</taxon>
        <taxon>Nocardiaceae</taxon>
        <taxon>Nocardia</taxon>
    </lineage>
</organism>
<dbReference type="GeneID" id="93504495"/>